<reference evidence="3" key="1">
    <citation type="journal article" date="2019" name="Int. J. Syst. Evol. Microbiol.">
        <title>The Global Catalogue of Microorganisms (GCM) 10K type strain sequencing project: providing services to taxonomists for standard genome sequencing and annotation.</title>
        <authorList>
            <consortium name="The Broad Institute Genomics Platform"/>
            <consortium name="The Broad Institute Genome Sequencing Center for Infectious Disease"/>
            <person name="Wu L."/>
            <person name="Ma J."/>
        </authorList>
    </citation>
    <scope>NUCLEOTIDE SEQUENCE [LARGE SCALE GENOMIC DNA]</scope>
    <source>
        <strain evidence="3">JCM 17130</strain>
    </source>
</reference>
<proteinExistence type="predicted"/>
<gene>
    <name evidence="2" type="ORF">ACFSE6_10315</name>
</gene>
<keyword evidence="1" id="KW-0812">Transmembrane</keyword>
<dbReference type="Pfam" id="PF19814">
    <property type="entry name" value="DUF6297"/>
    <property type="match status" value="1"/>
</dbReference>
<comment type="caution">
    <text evidence="2">The sequence shown here is derived from an EMBL/GenBank/DDBJ whole genome shotgun (WGS) entry which is preliminary data.</text>
</comment>
<feature type="transmembrane region" description="Helical" evidence="1">
    <location>
        <begin position="162"/>
        <end position="181"/>
    </location>
</feature>
<feature type="transmembrane region" description="Helical" evidence="1">
    <location>
        <begin position="12"/>
        <end position="33"/>
    </location>
</feature>
<evidence type="ECO:0000313" key="2">
    <source>
        <dbReference type="EMBL" id="MFD1718230.1"/>
    </source>
</evidence>
<feature type="transmembrane region" description="Helical" evidence="1">
    <location>
        <begin position="295"/>
        <end position="311"/>
    </location>
</feature>
<feature type="transmembrane region" description="Helical" evidence="1">
    <location>
        <begin position="53"/>
        <end position="73"/>
    </location>
</feature>
<dbReference type="EMBL" id="JBHUEE010000005">
    <property type="protein sequence ID" value="MFD1718230.1"/>
    <property type="molecule type" value="Genomic_DNA"/>
</dbReference>
<organism evidence="2 3">
    <name type="scientific">Georgenia deserti</name>
    <dbReference type="NCBI Taxonomy" id="2093781"/>
    <lineage>
        <taxon>Bacteria</taxon>
        <taxon>Bacillati</taxon>
        <taxon>Actinomycetota</taxon>
        <taxon>Actinomycetes</taxon>
        <taxon>Micrococcales</taxon>
        <taxon>Bogoriellaceae</taxon>
        <taxon>Georgenia</taxon>
    </lineage>
</organism>
<name>A0ABW4L474_9MICO</name>
<keyword evidence="3" id="KW-1185">Reference proteome</keyword>
<feature type="transmembrane region" description="Helical" evidence="1">
    <location>
        <begin position="131"/>
        <end position="150"/>
    </location>
</feature>
<dbReference type="Proteomes" id="UP001597277">
    <property type="component" value="Unassembled WGS sequence"/>
</dbReference>
<feature type="transmembrane region" description="Helical" evidence="1">
    <location>
        <begin position="104"/>
        <end position="125"/>
    </location>
</feature>
<keyword evidence="1" id="KW-0472">Membrane</keyword>
<feature type="transmembrane region" description="Helical" evidence="1">
    <location>
        <begin position="360"/>
        <end position="380"/>
    </location>
</feature>
<protein>
    <submittedName>
        <fullName evidence="2">DUF6297 family protein</fullName>
    </submittedName>
</protein>
<evidence type="ECO:0000256" key="1">
    <source>
        <dbReference type="SAM" id="Phobius"/>
    </source>
</evidence>
<feature type="transmembrane region" description="Helical" evidence="1">
    <location>
        <begin position="392"/>
        <end position="413"/>
    </location>
</feature>
<dbReference type="RefSeq" id="WP_388006112.1">
    <property type="nucleotide sequence ID" value="NZ_JBHUEE010000005.1"/>
</dbReference>
<dbReference type="InterPro" id="IPR046264">
    <property type="entry name" value="DUF6297"/>
</dbReference>
<feature type="transmembrane region" description="Helical" evidence="1">
    <location>
        <begin position="468"/>
        <end position="486"/>
    </location>
</feature>
<sequence length="493" mass="49637">MRSAVGPGELLTDVYMAVLGVVMTSAIVLGASARLGTDLATDAAAGSGLQVGVGWLVLLAGCAAVLGATALTARLGPVWLSPAQSVWWLPLPVERRSLLRPAAAPWPALLAAVGGFAGTAVALVVGSPPAALAVAGAGAGATAGFALGLAQAAPAVHRRARLGVDVAGAAVPMLGLAVVLLSPPPPRPPDPVAYGAAAVAAGLAVVSGILLDRRLGRTADLSLRERGLVTGEALGATLSVDTRALARALSAAGTPSERSRSARMTWLRRVPRRLAPHLALVTGEVLVLVRSRRHLIQLVAAACLPGVALAVPAPVLAVTAVLLAAGSYLAALALAEGSRRAEDSPMLDALLPLGARTVRLLRLVAPSAGHAAWSLAVFAMLASRYPDAGLGWWLLLGVLGSPVWAAGAVRAAYREPPDFSGPLIHTPMGSIPPGMAKAFREGPDVAVLGAIPAFIAVVTAQVSPVLVLAQVVCTTVGVLAVVTSRGRSRPRAG</sequence>
<accession>A0ABW4L474</accession>
<keyword evidence="1" id="KW-1133">Transmembrane helix</keyword>
<evidence type="ECO:0000313" key="3">
    <source>
        <dbReference type="Proteomes" id="UP001597277"/>
    </source>
</evidence>
<feature type="transmembrane region" description="Helical" evidence="1">
    <location>
        <begin position="193"/>
        <end position="211"/>
    </location>
</feature>